<organism evidence="1 2">
    <name type="scientific">Smallanthus sonchifolius</name>
    <dbReference type="NCBI Taxonomy" id="185202"/>
    <lineage>
        <taxon>Eukaryota</taxon>
        <taxon>Viridiplantae</taxon>
        <taxon>Streptophyta</taxon>
        <taxon>Embryophyta</taxon>
        <taxon>Tracheophyta</taxon>
        <taxon>Spermatophyta</taxon>
        <taxon>Magnoliopsida</taxon>
        <taxon>eudicotyledons</taxon>
        <taxon>Gunneridae</taxon>
        <taxon>Pentapetalae</taxon>
        <taxon>asterids</taxon>
        <taxon>campanulids</taxon>
        <taxon>Asterales</taxon>
        <taxon>Asteraceae</taxon>
        <taxon>Asteroideae</taxon>
        <taxon>Heliantheae alliance</taxon>
        <taxon>Millerieae</taxon>
        <taxon>Smallanthus</taxon>
    </lineage>
</organism>
<comment type="caution">
    <text evidence="1">The sequence shown here is derived from an EMBL/GenBank/DDBJ whole genome shotgun (WGS) entry which is preliminary data.</text>
</comment>
<evidence type="ECO:0000313" key="1">
    <source>
        <dbReference type="EMBL" id="KAI3684004.1"/>
    </source>
</evidence>
<evidence type="ECO:0000313" key="2">
    <source>
        <dbReference type="Proteomes" id="UP001056120"/>
    </source>
</evidence>
<accession>A0ACB8YGH1</accession>
<sequence length="127" mass="14727">MYVLMDPHDPDECLGLLTRMVLSRLVLLIHLGFPSVRVQILVRVQPVVIPRSVPQNRKMERSVQIRPAQSGLLAPAVWRSNTPWIRVIPLGFFLLNMELHYRIRMDRFGQVTKEIWSCKVGQKSARN</sequence>
<protein>
    <submittedName>
        <fullName evidence="1">Uncharacterized protein</fullName>
    </submittedName>
</protein>
<reference evidence="1 2" key="2">
    <citation type="journal article" date="2022" name="Mol. Ecol. Resour.">
        <title>The genomes of chicory, endive, great burdock and yacon provide insights into Asteraceae paleo-polyploidization history and plant inulin production.</title>
        <authorList>
            <person name="Fan W."/>
            <person name="Wang S."/>
            <person name="Wang H."/>
            <person name="Wang A."/>
            <person name="Jiang F."/>
            <person name="Liu H."/>
            <person name="Zhao H."/>
            <person name="Xu D."/>
            <person name="Zhang Y."/>
        </authorList>
    </citation>
    <scope>NUCLEOTIDE SEQUENCE [LARGE SCALE GENOMIC DNA]</scope>
    <source>
        <strain evidence="2">cv. Yunnan</strain>
        <tissue evidence="1">Leaves</tissue>
    </source>
</reference>
<name>A0ACB8YGH1_9ASTR</name>
<reference evidence="2" key="1">
    <citation type="journal article" date="2022" name="Mol. Ecol. Resour.">
        <title>The genomes of chicory, endive, great burdock and yacon provide insights into Asteraceae palaeo-polyploidization history and plant inulin production.</title>
        <authorList>
            <person name="Fan W."/>
            <person name="Wang S."/>
            <person name="Wang H."/>
            <person name="Wang A."/>
            <person name="Jiang F."/>
            <person name="Liu H."/>
            <person name="Zhao H."/>
            <person name="Xu D."/>
            <person name="Zhang Y."/>
        </authorList>
    </citation>
    <scope>NUCLEOTIDE SEQUENCE [LARGE SCALE GENOMIC DNA]</scope>
    <source>
        <strain evidence="2">cv. Yunnan</strain>
    </source>
</reference>
<dbReference type="EMBL" id="CM042045">
    <property type="protein sequence ID" value="KAI3684004.1"/>
    <property type="molecule type" value="Genomic_DNA"/>
</dbReference>
<dbReference type="Proteomes" id="UP001056120">
    <property type="component" value="Linkage Group LG28"/>
</dbReference>
<keyword evidence="2" id="KW-1185">Reference proteome</keyword>
<proteinExistence type="predicted"/>
<gene>
    <name evidence="1" type="ORF">L1987_84526</name>
</gene>